<evidence type="ECO:0000313" key="5">
    <source>
        <dbReference type="EMBL" id="KAG9246177.1"/>
    </source>
</evidence>
<feature type="domain" description="RPAP1 N-terminal" evidence="4">
    <location>
        <begin position="116"/>
        <end position="160"/>
    </location>
</feature>
<accession>A0A9P8CGT5</accession>
<dbReference type="OrthoDB" id="348201at2759"/>
<feature type="region of interest" description="Disordered" evidence="2">
    <location>
        <begin position="1"/>
        <end position="127"/>
    </location>
</feature>
<dbReference type="Proteomes" id="UP000887226">
    <property type="component" value="Unassembled WGS sequence"/>
</dbReference>
<dbReference type="AlphaFoldDB" id="A0A9P8CGT5"/>
<dbReference type="PANTHER" id="PTHR21483">
    <property type="entry name" value="RNA POLYMERASE II-ASSOCIATED PROTEIN 1"/>
    <property type="match status" value="1"/>
</dbReference>
<evidence type="ECO:0000256" key="2">
    <source>
        <dbReference type="SAM" id="MobiDB-lite"/>
    </source>
</evidence>
<feature type="compositionally biased region" description="Polar residues" evidence="2">
    <location>
        <begin position="75"/>
        <end position="111"/>
    </location>
</feature>
<dbReference type="PANTHER" id="PTHR21483:SF18">
    <property type="entry name" value="RNA POLYMERASE II-ASSOCIATED PROTEIN 1"/>
    <property type="match status" value="1"/>
</dbReference>
<dbReference type="EMBL" id="MU253814">
    <property type="protein sequence ID" value="KAG9246177.1"/>
    <property type="molecule type" value="Genomic_DNA"/>
</dbReference>
<reference evidence="5" key="1">
    <citation type="journal article" date="2021" name="IMA Fungus">
        <title>Genomic characterization of three marine fungi, including Emericellopsis atlantica sp. nov. with signatures of a generalist lifestyle and marine biomass degradation.</title>
        <authorList>
            <person name="Hagestad O.C."/>
            <person name="Hou L."/>
            <person name="Andersen J.H."/>
            <person name="Hansen E.H."/>
            <person name="Altermark B."/>
            <person name="Li C."/>
            <person name="Kuhnert E."/>
            <person name="Cox R.J."/>
            <person name="Crous P.W."/>
            <person name="Spatafora J.W."/>
            <person name="Lail K."/>
            <person name="Amirebrahimi M."/>
            <person name="Lipzen A."/>
            <person name="Pangilinan J."/>
            <person name="Andreopoulos W."/>
            <person name="Hayes R.D."/>
            <person name="Ng V."/>
            <person name="Grigoriev I.V."/>
            <person name="Jackson S.A."/>
            <person name="Sutton T.D.S."/>
            <person name="Dobson A.D.W."/>
            <person name="Rama T."/>
        </authorList>
    </citation>
    <scope>NUCLEOTIDE SEQUENCE</scope>
    <source>
        <strain evidence="5">TRa3180A</strain>
    </source>
</reference>
<dbReference type="Pfam" id="PF08620">
    <property type="entry name" value="RPAP1_C"/>
    <property type="match status" value="1"/>
</dbReference>
<dbReference type="Pfam" id="PF08621">
    <property type="entry name" value="RPAP1_N"/>
    <property type="match status" value="1"/>
</dbReference>
<proteinExistence type="inferred from homology"/>
<protein>
    <submittedName>
        <fullName evidence="5">RPAP1-like protein</fullName>
    </submittedName>
</protein>
<sequence length="441" mass="47823">MEFKGQRFTVDISDDEEDSVESTAQSPAGLSAFVGDIQERESTAPPSVPTPKSSATGFPEHRKRTRVSAFKQQRGAISTSTPAAPQNLSSHQPPASASLPTNPSRLTNSIDNVERKRIDEENTSRLAAMSEEEIAEERHELMEGLNPALLERLLKRANLDQDRGDTGFESMPTTSENLDAKAVEDNGDSEEATPVPKPSGRLVEAQKSVRLDDVEAPKSPIDLQPASVPFKGFNPEETIQPDVHFPRAPAAPELDPSDPSFFKNLHTKYFPSLPADPSKLAWMAPVPTHGSLADQESSYYPGQAALAAPALRFDFRGDLLPPRIARAMPTNKGLHHHGDAPESAGYTVPELSRLARSAFPAQRCIAFQCLGRILFRLGKGQFGGPESEMTKGLWQCIESGKVLQTLEEAASATGGHQGSKTYAVEAIWLWQKGGGQINKAT</sequence>
<evidence type="ECO:0000259" key="3">
    <source>
        <dbReference type="Pfam" id="PF08620"/>
    </source>
</evidence>
<comment type="similarity">
    <text evidence="1">Belongs to the RPAP1 family.</text>
</comment>
<feature type="compositionally biased region" description="Basic and acidic residues" evidence="2">
    <location>
        <begin position="112"/>
        <end position="123"/>
    </location>
</feature>
<evidence type="ECO:0000259" key="4">
    <source>
        <dbReference type="Pfam" id="PF08621"/>
    </source>
</evidence>
<dbReference type="InterPro" id="IPR013929">
    <property type="entry name" value="RPAP1_C"/>
</dbReference>
<gene>
    <name evidence="5" type="ORF">BJ878DRAFT_533408</name>
</gene>
<keyword evidence="6" id="KW-1185">Reference proteome</keyword>
<dbReference type="InterPro" id="IPR013930">
    <property type="entry name" value="RPAP1_N"/>
</dbReference>
<dbReference type="InterPro" id="IPR039913">
    <property type="entry name" value="RPAP1/Rba50"/>
</dbReference>
<feature type="domain" description="RPAP1 C-terminal" evidence="3">
    <location>
        <begin position="311"/>
        <end position="377"/>
    </location>
</feature>
<evidence type="ECO:0000256" key="1">
    <source>
        <dbReference type="ARBA" id="ARBA00009953"/>
    </source>
</evidence>
<comment type="caution">
    <text evidence="5">The sequence shown here is derived from an EMBL/GenBank/DDBJ whole genome shotgun (WGS) entry which is preliminary data.</text>
</comment>
<dbReference type="GO" id="GO:0006366">
    <property type="term" value="P:transcription by RNA polymerase II"/>
    <property type="evidence" value="ECO:0007669"/>
    <property type="project" value="InterPro"/>
</dbReference>
<evidence type="ECO:0000313" key="6">
    <source>
        <dbReference type="Proteomes" id="UP000887226"/>
    </source>
</evidence>
<feature type="region of interest" description="Disordered" evidence="2">
    <location>
        <begin position="162"/>
        <end position="198"/>
    </location>
</feature>
<organism evidence="5 6">
    <name type="scientific">Calycina marina</name>
    <dbReference type="NCBI Taxonomy" id="1763456"/>
    <lineage>
        <taxon>Eukaryota</taxon>
        <taxon>Fungi</taxon>
        <taxon>Dikarya</taxon>
        <taxon>Ascomycota</taxon>
        <taxon>Pezizomycotina</taxon>
        <taxon>Leotiomycetes</taxon>
        <taxon>Helotiales</taxon>
        <taxon>Pezizellaceae</taxon>
        <taxon>Calycina</taxon>
    </lineage>
</organism>
<name>A0A9P8CGT5_9HELO</name>